<reference evidence="3 4" key="1">
    <citation type="submission" date="2024-09" db="EMBL/GenBank/DDBJ databases">
        <authorList>
            <person name="Sun Q."/>
            <person name="Mori K."/>
        </authorList>
    </citation>
    <scope>NUCLEOTIDE SEQUENCE [LARGE SCALE GENOMIC DNA]</scope>
    <source>
        <strain evidence="3 4">JCM 11683</strain>
    </source>
</reference>
<evidence type="ECO:0000313" key="4">
    <source>
        <dbReference type="Proteomes" id="UP001589707"/>
    </source>
</evidence>
<dbReference type="Pfam" id="PF14155">
    <property type="entry name" value="DUF4307"/>
    <property type="match status" value="1"/>
</dbReference>
<comment type="caution">
    <text evidence="3">The sequence shown here is derived from an EMBL/GenBank/DDBJ whole genome shotgun (WGS) entry which is preliminary data.</text>
</comment>
<evidence type="ECO:0000313" key="3">
    <source>
        <dbReference type="EMBL" id="MFB9777820.1"/>
    </source>
</evidence>
<keyword evidence="2" id="KW-0472">Membrane</keyword>
<accession>A0ABV5X5T3</accession>
<sequence>MTEETSRTGENAGSGGGRVAVSDRYGSRSRLPQHRRQATTASGPGRRPLIIIAAVIAFAIMIGLAAWFAFAPARVPDTPKTIRYDVVDSSLTRTTISIVPDETRDIGCAVQATNLQEAVVGFREITVPAQADASTSEPVQIDVDIRTTQLAASGHVDSCWYVS</sequence>
<dbReference type="EMBL" id="JBHMAU010000131">
    <property type="protein sequence ID" value="MFB9777820.1"/>
    <property type="molecule type" value="Genomic_DNA"/>
</dbReference>
<keyword evidence="2" id="KW-0812">Transmembrane</keyword>
<gene>
    <name evidence="3" type="ORF">ACFFN1_15705</name>
</gene>
<evidence type="ECO:0000256" key="1">
    <source>
        <dbReference type="SAM" id="MobiDB-lite"/>
    </source>
</evidence>
<proteinExistence type="predicted"/>
<keyword evidence="2" id="KW-1133">Transmembrane helix</keyword>
<dbReference type="Proteomes" id="UP001589707">
    <property type="component" value="Unassembled WGS sequence"/>
</dbReference>
<evidence type="ECO:0000256" key="2">
    <source>
        <dbReference type="SAM" id="Phobius"/>
    </source>
</evidence>
<feature type="transmembrane region" description="Helical" evidence="2">
    <location>
        <begin position="49"/>
        <end position="70"/>
    </location>
</feature>
<feature type="region of interest" description="Disordered" evidence="1">
    <location>
        <begin position="1"/>
        <end position="43"/>
    </location>
</feature>
<dbReference type="InterPro" id="IPR025443">
    <property type="entry name" value="DUF4307"/>
</dbReference>
<keyword evidence="4" id="KW-1185">Reference proteome</keyword>
<dbReference type="RefSeq" id="WP_376841819.1">
    <property type="nucleotide sequence ID" value="NZ_JBHMAU010000131.1"/>
</dbReference>
<organism evidence="3 4">
    <name type="scientific">Brevibacterium otitidis</name>
    <dbReference type="NCBI Taxonomy" id="53364"/>
    <lineage>
        <taxon>Bacteria</taxon>
        <taxon>Bacillati</taxon>
        <taxon>Actinomycetota</taxon>
        <taxon>Actinomycetes</taxon>
        <taxon>Micrococcales</taxon>
        <taxon>Brevibacteriaceae</taxon>
        <taxon>Brevibacterium</taxon>
    </lineage>
</organism>
<protein>
    <submittedName>
        <fullName evidence="3">DUF4307 domain-containing protein</fullName>
    </submittedName>
</protein>
<name>A0ABV5X5T3_9MICO</name>